<keyword evidence="3" id="KW-0813">Transport</keyword>
<evidence type="ECO:0000256" key="8">
    <source>
        <dbReference type="SAM" id="Phobius"/>
    </source>
</evidence>
<dbReference type="PANTHER" id="PTHR34702">
    <property type="entry name" value="NA(+)/H(+) ANTIPORTER SUBUNIT F1"/>
    <property type="match status" value="1"/>
</dbReference>
<keyword evidence="10" id="KW-1185">Reference proteome</keyword>
<organism evidence="9 10">
    <name type="scientific">Phototrophicus methaneseepsis</name>
    <dbReference type="NCBI Taxonomy" id="2710758"/>
    <lineage>
        <taxon>Bacteria</taxon>
        <taxon>Bacillati</taxon>
        <taxon>Chloroflexota</taxon>
        <taxon>Candidatus Thermofontia</taxon>
        <taxon>Phototrophicales</taxon>
        <taxon>Phototrophicaceae</taxon>
        <taxon>Phototrophicus</taxon>
    </lineage>
</organism>
<keyword evidence="5 8" id="KW-0812">Transmembrane</keyword>
<reference evidence="9 10" key="1">
    <citation type="submission" date="2020-02" db="EMBL/GenBank/DDBJ databases">
        <authorList>
            <person name="Zheng R.K."/>
            <person name="Sun C.M."/>
        </authorList>
    </citation>
    <scope>NUCLEOTIDE SEQUENCE [LARGE SCALE GENOMIC DNA]</scope>
    <source>
        <strain evidence="10">rifampicinis</strain>
    </source>
</reference>
<evidence type="ECO:0000256" key="4">
    <source>
        <dbReference type="ARBA" id="ARBA00022475"/>
    </source>
</evidence>
<sequence length="98" mass="10589">MDNATVAGIINIALIVMVLCLPLTFIRVVLGNRKRNARKSSDRLLAVDLMTTLLIGIIVLLALYEQSESTIDIAIALTALAFAGTLAIARYISEGRVF</sequence>
<keyword evidence="6 8" id="KW-1133">Transmembrane helix</keyword>
<proteinExistence type="inferred from homology"/>
<evidence type="ECO:0000313" key="10">
    <source>
        <dbReference type="Proteomes" id="UP000594468"/>
    </source>
</evidence>
<dbReference type="KEGG" id="pmet:G4Y79_12030"/>
<evidence type="ECO:0000313" key="9">
    <source>
        <dbReference type="EMBL" id="QPC85057.1"/>
    </source>
</evidence>
<feature type="transmembrane region" description="Helical" evidence="8">
    <location>
        <begin position="42"/>
        <end position="64"/>
    </location>
</feature>
<feature type="transmembrane region" description="Helical" evidence="8">
    <location>
        <begin position="6"/>
        <end position="30"/>
    </location>
</feature>
<comment type="similarity">
    <text evidence="2">Belongs to the CPA3 antiporters (TC 2.A.63) subunit F family.</text>
</comment>
<dbReference type="PANTHER" id="PTHR34702:SF1">
    <property type="entry name" value="NA(+)_H(+) ANTIPORTER SUBUNIT F"/>
    <property type="match status" value="1"/>
</dbReference>
<feature type="transmembrane region" description="Helical" evidence="8">
    <location>
        <begin position="70"/>
        <end position="92"/>
    </location>
</feature>
<dbReference type="GO" id="GO:0015385">
    <property type="term" value="F:sodium:proton antiporter activity"/>
    <property type="evidence" value="ECO:0007669"/>
    <property type="project" value="TreeGrafter"/>
</dbReference>
<protein>
    <submittedName>
        <fullName evidence="9">Cation:proton antiporter</fullName>
    </submittedName>
</protein>
<accession>A0A7S8EDN6</accession>
<name>A0A7S8EDN6_9CHLR</name>
<dbReference type="Proteomes" id="UP000594468">
    <property type="component" value="Chromosome"/>
</dbReference>
<evidence type="ECO:0000256" key="1">
    <source>
        <dbReference type="ARBA" id="ARBA00004651"/>
    </source>
</evidence>
<evidence type="ECO:0000256" key="7">
    <source>
        <dbReference type="ARBA" id="ARBA00023136"/>
    </source>
</evidence>
<dbReference type="EMBL" id="CP062983">
    <property type="protein sequence ID" value="QPC85057.1"/>
    <property type="molecule type" value="Genomic_DNA"/>
</dbReference>
<comment type="subcellular location">
    <subcellularLocation>
        <location evidence="1">Cell membrane</location>
        <topology evidence="1">Multi-pass membrane protein</topology>
    </subcellularLocation>
</comment>
<evidence type="ECO:0000256" key="5">
    <source>
        <dbReference type="ARBA" id="ARBA00022692"/>
    </source>
</evidence>
<dbReference type="InterPro" id="IPR007208">
    <property type="entry name" value="MrpF/PhaF-like"/>
</dbReference>
<dbReference type="Pfam" id="PF04066">
    <property type="entry name" value="MrpF_PhaF"/>
    <property type="match status" value="1"/>
</dbReference>
<keyword evidence="4" id="KW-1003">Cell membrane</keyword>
<evidence type="ECO:0000256" key="2">
    <source>
        <dbReference type="ARBA" id="ARBA00009212"/>
    </source>
</evidence>
<gene>
    <name evidence="9" type="ORF">G4Y79_12030</name>
</gene>
<dbReference type="RefSeq" id="WP_195173120.1">
    <property type="nucleotide sequence ID" value="NZ_CP062983.1"/>
</dbReference>
<keyword evidence="7 8" id="KW-0472">Membrane</keyword>
<evidence type="ECO:0000256" key="6">
    <source>
        <dbReference type="ARBA" id="ARBA00022989"/>
    </source>
</evidence>
<dbReference type="GO" id="GO:0005886">
    <property type="term" value="C:plasma membrane"/>
    <property type="evidence" value="ECO:0007669"/>
    <property type="project" value="UniProtKB-SubCell"/>
</dbReference>
<dbReference type="AlphaFoldDB" id="A0A7S8EDN6"/>
<evidence type="ECO:0000256" key="3">
    <source>
        <dbReference type="ARBA" id="ARBA00022448"/>
    </source>
</evidence>